<reference evidence="1" key="1">
    <citation type="submission" date="2020-10" db="EMBL/GenBank/DDBJ databases">
        <title>Chromosome-scale genome assembly of the Allis shad, Alosa alosa.</title>
        <authorList>
            <person name="Margot Z."/>
            <person name="Christophe K."/>
            <person name="Cabau C."/>
            <person name="Louis A."/>
            <person name="Berthelot C."/>
            <person name="Parey E."/>
            <person name="Roest Crollius H."/>
            <person name="Montfort J."/>
            <person name="Robinson-Rechavi M."/>
            <person name="Bucao C."/>
            <person name="Bouchez O."/>
            <person name="Gislard M."/>
            <person name="Lluch J."/>
            <person name="Milhes M."/>
            <person name="Lampietro C."/>
            <person name="Lopez Roques C."/>
            <person name="Donnadieu C."/>
            <person name="Braasch I."/>
            <person name="Desvignes T."/>
            <person name="Postlethwait J."/>
            <person name="Bobe J."/>
            <person name="Guiguen Y."/>
        </authorList>
    </citation>
    <scope>NUCLEOTIDE SEQUENCE</scope>
    <source>
        <strain evidence="1">M-15738</strain>
        <tissue evidence="1">Blood</tissue>
    </source>
</reference>
<dbReference type="EMBL" id="JADWDJ010000004">
    <property type="protein sequence ID" value="KAG5281732.1"/>
    <property type="molecule type" value="Genomic_DNA"/>
</dbReference>
<protein>
    <submittedName>
        <fullName evidence="1">Uncharacterized protein</fullName>
    </submittedName>
</protein>
<evidence type="ECO:0000313" key="2">
    <source>
        <dbReference type="Proteomes" id="UP000823561"/>
    </source>
</evidence>
<evidence type="ECO:0000313" key="1">
    <source>
        <dbReference type="EMBL" id="KAG5281732.1"/>
    </source>
</evidence>
<accession>A0AAV6H6P1</accession>
<name>A0AAV6H6P1_9TELE</name>
<dbReference type="AlphaFoldDB" id="A0AAV6H6P1"/>
<gene>
    <name evidence="1" type="ORF">AALO_G00048200</name>
</gene>
<proteinExistence type="predicted"/>
<keyword evidence="2" id="KW-1185">Reference proteome</keyword>
<sequence length="110" mass="12398">MVMLPSSADVKESCLQVSVSPCHDDTWLKDMYRTCYKLLHMPRVTLSFTCPLGERRRSRDGVTGPMGNPEAECDARCLSYGEWRNQISSCELTGVQGRQQTHQPLPITAH</sequence>
<organism evidence="1 2">
    <name type="scientific">Alosa alosa</name>
    <name type="common">allis shad</name>
    <dbReference type="NCBI Taxonomy" id="278164"/>
    <lineage>
        <taxon>Eukaryota</taxon>
        <taxon>Metazoa</taxon>
        <taxon>Chordata</taxon>
        <taxon>Craniata</taxon>
        <taxon>Vertebrata</taxon>
        <taxon>Euteleostomi</taxon>
        <taxon>Actinopterygii</taxon>
        <taxon>Neopterygii</taxon>
        <taxon>Teleostei</taxon>
        <taxon>Clupei</taxon>
        <taxon>Clupeiformes</taxon>
        <taxon>Clupeoidei</taxon>
        <taxon>Clupeidae</taxon>
        <taxon>Alosa</taxon>
    </lineage>
</organism>
<comment type="caution">
    <text evidence="1">The sequence shown here is derived from an EMBL/GenBank/DDBJ whole genome shotgun (WGS) entry which is preliminary data.</text>
</comment>
<dbReference type="Proteomes" id="UP000823561">
    <property type="component" value="Chromosome 4"/>
</dbReference>